<reference evidence="1" key="1">
    <citation type="submission" date="2018-02" db="EMBL/GenBank/DDBJ databases">
        <title>Rhizophora mucronata_Transcriptome.</title>
        <authorList>
            <person name="Meera S.P."/>
            <person name="Sreeshan A."/>
            <person name="Augustine A."/>
        </authorList>
    </citation>
    <scope>NUCLEOTIDE SEQUENCE</scope>
    <source>
        <tissue evidence="1">Leaf</tissue>
    </source>
</reference>
<accession>A0A2P2NU51</accession>
<protein>
    <submittedName>
        <fullName evidence="1">Uncharacterized protein</fullName>
    </submittedName>
</protein>
<proteinExistence type="predicted"/>
<sequence>MYFTLFRIVADNILLLFQ</sequence>
<organism evidence="1">
    <name type="scientific">Rhizophora mucronata</name>
    <name type="common">Asiatic mangrove</name>
    <dbReference type="NCBI Taxonomy" id="61149"/>
    <lineage>
        <taxon>Eukaryota</taxon>
        <taxon>Viridiplantae</taxon>
        <taxon>Streptophyta</taxon>
        <taxon>Embryophyta</taxon>
        <taxon>Tracheophyta</taxon>
        <taxon>Spermatophyta</taxon>
        <taxon>Magnoliopsida</taxon>
        <taxon>eudicotyledons</taxon>
        <taxon>Gunneridae</taxon>
        <taxon>Pentapetalae</taxon>
        <taxon>rosids</taxon>
        <taxon>fabids</taxon>
        <taxon>Malpighiales</taxon>
        <taxon>Rhizophoraceae</taxon>
        <taxon>Rhizophora</taxon>
    </lineage>
</organism>
<dbReference type="EMBL" id="GGEC01065505">
    <property type="protein sequence ID" value="MBX45989.1"/>
    <property type="molecule type" value="Transcribed_RNA"/>
</dbReference>
<name>A0A2P2NU51_RHIMU</name>
<dbReference type="AlphaFoldDB" id="A0A2P2NU51"/>
<evidence type="ECO:0000313" key="1">
    <source>
        <dbReference type="EMBL" id="MBX45989.1"/>
    </source>
</evidence>